<dbReference type="Pfam" id="PF00296">
    <property type="entry name" value="Bac_luciferase"/>
    <property type="match status" value="1"/>
</dbReference>
<dbReference type="InterPro" id="IPR011251">
    <property type="entry name" value="Luciferase-like_dom"/>
</dbReference>
<dbReference type="PANTHER" id="PTHR42847">
    <property type="entry name" value="ALKANESULFONATE MONOOXYGENASE"/>
    <property type="match status" value="1"/>
</dbReference>
<name>A0A3E0GTW8_9PSEU</name>
<proteinExistence type="predicted"/>
<dbReference type="GO" id="GO:0046306">
    <property type="term" value="P:alkanesulfonate catabolic process"/>
    <property type="evidence" value="ECO:0007669"/>
    <property type="project" value="TreeGrafter"/>
</dbReference>
<accession>A0A3E0GTW8</accession>
<dbReference type="EMBL" id="QUNO01000029">
    <property type="protein sequence ID" value="REH27641.1"/>
    <property type="molecule type" value="Genomic_DNA"/>
</dbReference>
<organism evidence="6 7">
    <name type="scientific">Kutzneria buriramensis</name>
    <dbReference type="NCBI Taxonomy" id="1045776"/>
    <lineage>
        <taxon>Bacteria</taxon>
        <taxon>Bacillati</taxon>
        <taxon>Actinomycetota</taxon>
        <taxon>Actinomycetes</taxon>
        <taxon>Pseudonocardiales</taxon>
        <taxon>Pseudonocardiaceae</taxon>
        <taxon>Kutzneria</taxon>
    </lineage>
</organism>
<evidence type="ECO:0000313" key="7">
    <source>
        <dbReference type="Proteomes" id="UP000256269"/>
    </source>
</evidence>
<keyword evidence="3" id="KW-0560">Oxidoreductase</keyword>
<feature type="domain" description="Luciferase-like" evidence="5">
    <location>
        <begin position="16"/>
        <end position="230"/>
    </location>
</feature>
<keyword evidence="2" id="KW-0288">FMN</keyword>
<dbReference type="InterPro" id="IPR036661">
    <property type="entry name" value="Luciferase-like_sf"/>
</dbReference>
<evidence type="ECO:0000256" key="4">
    <source>
        <dbReference type="ARBA" id="ARBA00023033"/>
    </source>
</evidence>
<dbReference type="InterPro" id="IPR019921">
    <property type="entry name" value="Lucif-like_OxRdtase_Rv2161c"/>
</dbReference>
<dbReference type="OrthoDB" id="3206024at2"/>
<dbReference type="PANTHER" id="PTHR42847:SF4">
    <property type="entry name" value="ALKANESULFONATE MONOOXYGENASE-RELATED"/>
    <property type="match status" value="1"/>
</dbReference>
<keyword evidence="4" id="KW-0503">Monooxygenase</keyword>
<gene>
    <name evidence="6" type="ORF">BCF44_12929</name>
</gene>
<sequence>MHFGVMMLVTDFSLDAASVARAAEDRGFESFFVPEHTHVPVSMASPHPGGVAVPPETLQGVDPFITLALAAGATTRLRLGTGICQVPIRDPIQLAKQVASLDVVSDGRFLFGVGAGWNHEEMLNHGVDPRTRTARLLEHVVVMKRVWAEHEASFAGRFVKFDPLWSVPKPVQRPHPPILYGGNGPRAIDRVLALGAEWMPWHALLGDDFADRVAELRHRAAVAGRMSVPVTVFGVPADEEIIDMYREIGVTRCVFPLPPASAGEVMSMMDWYAELAWEVE</sequence>
<dbReference type="NCBIfam" id="TIGR03619">
    <property type="entry name" value="F420_Rv2161c"/>
    <property type="match status" value="1"/>
</dbReference>
<reference evidence="6 7" key="1">
    <citation type="submission" date="2018-08" db="EMBL/GenBank/DDBJ databases">
        <title>Genomic Encyclopedia of Archaeal and Bacterial Type Strains, Phase II (KMG-II): from individual species to whole genera.</title>
        <authorList>
            <person name="Goeker M."/>
        </authorList>
    </citation>
    <scope>NUCLEOTIDE SEQUENCE [LARGE SCALE GENOMIC DNA]</scope>
    <source>
        <strain evidence="6 7">DSM 45791</strain>
    </source>
</reference>
<dbReference type="RefSeq" id="WP_116181651.1">
    <property type="nucleotide sequence ID" value="NZ_CP144375.1"/>
</dbReference>
<evidence type="ECO:0000313" key="6">
    <source>
        <dbReference type="EMBL" id="REH27641.1"/>
    </source>
</evidence>
<dbReference type="InterPro" id="IPR050172">
    <property type="entry name" value="SsuD_RutA_monooxygenase"/>
</dbReference>
<keyword evidence="1" id="KW-0285">Flavoprotein</keyword>
<protein>
    <submittedName>
        <fullName evidence="6">Putative F420-dependent oxidoreductase</fullName>
    </submittedName>
</protein>
<dbReference type="Gene3D" id="3.20.20.30">
    <property type="entry name" value="Luciferase-like domain"/>
    <property type="match status" value="1"/>
</dbReference>
<dbReference type="GO" id="GO:0008726">
    <property type="term" value="F:alkanesulfonate monooxygenase activity"/>
    <property type="evidence" value="ECO:0007669"/>
    <property type="project" value="TreeGrafter"/>
</dbReference>
<dbReference type="AlphaFoldDB" id="A0A3E0GTW8"/>
<evidence type="ECO:0000259" key="5">
    <source>
        <dbReference type="Pfam" id="PF00296"/>
    </source>
</evidence>
<dbReference type="SUPFAM" id="SSF51679">
    <property type="entry name" value="Bacterial luciferase-like"/>
    <property type="match status" value="1"/>
</dbReference>
<keyword evidence="7" id="KW-1185">Reference proteome</keyword>
<evidence type="ECO:0000256" key="1">
    <source>
        <dbReference type="ARBA" id="ARBA00022630"/>
    </source>
</evidence>
<evidence type="ECO:0000256" key="2">
    <source>
        <dbReference type="ARBA" id="ARBA00022643"/>
    </source>
</evidence>
<comment type="caution">
    <text evidence="6">The sequence shown here is derived from an EMBL/GenBank/DDBJ whole genome shotgun (WGS) entry which is preliminary data.</text>
</comment>
<dbReference type="Proteomes" id="UP000256269">
    <property type="component" value="Unassembled WGS sequence"/>
</dbReference>
<evidence type="ECO:0000256" key="3">
    <source>
        <dbReference type="ARBA" id="ARBA00023002"/>
    </source>
</evidence>